<dbReference type="Gene3D" id="1.10.10.10">
    <property type="entry name" value="Winged helix-like DNA-binding domain superfamily/Winged helix DNA-binding domain"/>
    <property type="match status" value="1"/>
</dbReference>
<dbReference type="Pfam" id="PF00486">
    <property type="entry name" value="Trans_reg_C"/>
    <property type="match status" value="1"/>
</dbReference>
<dbReference type="Proteomes" id="UP001596456">
    <property type="component" value="Unassembled WGS sequence"/>
</dbReference>
<feature type="domain" description="OmpR/PhoB-type" evidence="5">
    <location>
        <begin position="125"/>
        <end position="224"/>
    </location>
</feature>
<evidence type="ECO:0000256" key="3">
    <source>
        <dbReference type="PROSITE-ProRule" id="PRU01091"/>
    </source>
</evidence>
<dbReference type="InterPro" id="IPR039420">
    <property type="entry name" value="WalR-like"/>
</dbReference>
<evidence type="ECO:0000259" key="5">
    <source>
        <dbReference type="PROSITE" id="PS51755"/>
    </source>
</evidence>
<dbReference type="SMART" id="SM00448">
    <property type="entry name" value="REC"/>
    <property type="match status" value="1"/>
</dbReference>
<dbReference type="SMART" id="SM00862">
    <property type="entry name" value="Trans_reg_C"/>
    <property type="match status" value="1"/>
</dbReference>
<dbReference type="PROSITE" id="PS50110">
    <property type="entry name" value="RESPONSE_REGULATORY"/>
    <property type="match status" value="1"/>
</dbReference>
<feature type="domain" description="Response regulatory" evidence="4">
    <location>
        <begin position="3"/>
        <end position="116"/>
    </location>
</feature>
<gene>
    <name evidence="6" type="ORF">ACFQPS_00150</name>
</gene>
<dbReference type="InterPro" id="IPR001867">
    <property type="entry name" value="OmpR/PhoB-type_DNA-bd"/>
</dbReference>
<dbReference type="InterPro" id="IPR036388">
    <property type="entry name" value="WH-like_DNA-bd_sf"/>
</dbReference>
<dbReference type="CDD" id="cd00383">
    <property type="entry name" value="trans_reg_C"/>
    <property type="match status" value="1"/>
</dbReference>
<evidence type="ECO:0000256" key="1">
    <source>
        <dbReference type="ARBA" id="ARBA00023125"/>
    </source>
</evidence>
<protein>
    <submittedName>
        <fullName evidence="6">Response regulator</fullName>
    </submittedName>
</protein>
<dbReference type="CDD" id="cd17620">
    <property type="entry name" value="REC_OmpR_KdpE-like"/>
    <property type="match status" value="1"/>
</dbReference>
<organism evidence="6 7">
    <name type="scientific">Rhodocista pekingensis</name>
    <dbReference type="NCBI Taxonomy" id="201185"/>
    <lineage>
        <taxon>Bacteria</taxon>
        <taxon>Pseudomonadati</taxon>
        <taxon>Pseudomonadota</taxon>
        <taxon>Alphaproteobacteria</taxon>
        <taxon>Rhodospirillales</taxon>
        <taxon>Azospirillaceae</taxon>
        <taxon>Rhodocista</taxon>
    </lineage>
</organism>
<dbReference type="Gene3D" id="3.40.50.2300">
    <property type="match status" value="1"/>
</dbReference>
<keyword evidence="2" id="KW-0597">Phosphoprotein</keyword>
<keyword evidence="7" id="KW-1185">Reference proteome</keyword>
<dbReference type="Pfam" id="PF00072">
    <property type="entry name" value="Response_reg"/>
    <property type="match status" value="1"/>
</dbReference>
<comment type="caution">
    <text evidence="6">The sequence shown here is derived from an EMBL/GenBank/DDBJ whole genome shotgun (WGS) entry which is preliminary data.</text>
</comment>
<dbReference type="EMBL" id="JBHTCM010000003">
    <property type="protein sequence ID" value="MFC7331558.1"/>
    <property type="molecule type" value="Genomic_DNA"/>
</dbReference>
<proteinExistence type="predicted"/>
<reference evidence="7" key="1">
    <citation type="journal article" date="2019" name="Int. J. Syst. Evol. Microbiol.">
        <title>The Global Catalogue of Microorganisms (GCM) 10K type strain sequencing project: providing services to taxonomists for standard genome sequencing and annotation.</title>
        <authorList>
            <consortium name="The Broad Institute Genomics Platform"/>
            <consortium name="The Broad Institute Genome Sequencing Center for Infectious Disease"/>
            <person name="Wu L."/>
            <person name="Ma J."/>
        </authorList>
    </citation>
    <scope>NUCLEOTIDE SEQUENCE [LARGE SCALE GENOMIC DNA]</scope>
    <source>
        <strain evidence="7">CGMCC 1.16275</strain>
    </source>
</reference>
<dbReference type="PANTHER" id="PTHR48111">
    <property type="entry name" value="REGULATOR OF RPOS"/>
    <property type="match status" value="1"/>
</dbReference>
<sequence>MSRILVVDDEAQIRRFLRISLTANGHAVLEAETGAEAVALVRAEVPDLVILDLGLPDMDGQEVVSAIREIGRVPILVLSVRTGETDKVEALDRGAEDYVAKPFGIAELMARVRVALRRSPQESRPAVVVAGGVMIDLDRRVVERDGAEVRLSRREQDLLFVLARSADHVLTHQQILREVWGPAHVEDTAYLRVYVNQLRQKLEPDPGQPALIVTEPSVGYRLRTDGG</sequence>
<feature type="modified residue" description="4-aspartylphosphate" evidence="2">
    <location>
        <position position="52"/>
    </location>
</feature>
<evidence type="ECO:0000259" key="4">
    <source>
        <dbReference type="PROSITE" id="PS50110"/>
    </source>
</evidence>
<feature type="DNA-binding region" description="OmpR/PhoB-type" evidence="3">
    <location>
        <begin position="125"/>
        <end position="224"/>
    </location>
</feature>
<evidence type="ECO:0000313" key="7">
    <source>
        <dbReference type="Proteomes" id="UP001596456"/>
    </source>
</evidence>
<dbReference type="Gene3D" id="6.10.250.690">
    <property type="match status" value="1"/>
</dbReference>
<evidence type="ECO:0000313" key="6">
    <source>
        <dbReference type="EMBL" id="MFC7331558.1"/>
    </source>
</evidence>
<evidence type="ECO:0000256" key="2">
    <source>
        <dbReference type="PROSITE-ProRule" id="PRU00169"/>
    </source>
</evidence>
<dbReference type="InterPro" id="IPR011006">
    <property type="entry name" value="CheY-like_superfamily"/>
</dbReference>
<dbReference type="PANTHER" id="PTHR48111:SF50">
    <property type="entry name" value="KDP OPERON TRANSCRIPTIONAL REGULATORY PROTEIN KDPE"/>
    <property type="match status" value="1"/>
</dbReference>
<dbReference type="SUPFAM" id="SSF52172">
    <property type="entry name" value="CheY-like"/>
    <property type="match status" value="1"/>
</dbReference>
<dbReference type="PROSITE" id="PS51755">
    <property type="entry name" value="OMPR_PHOB"/>
    <property type="match status" value="1"/>
</dbReference>
<name>A0ABW2KQP6_9PROT</name>
<dbReference type="RefSeq" id="WP_377355408.1">
    <property type="nucleotide sequence ID" value="NZ_JBHTCM010000003.1"/>
</dbReference>
<keyword evidence="1 3" id="KW-0238">DNA-binding</keyword>
<accession>A0ABW2KQP6</accession>
<dbReference type="InterPro" id="IPR001789">
    <property type="entry name" value="Sig_transdc_resp-reg_receiver"/>
</dbReference>